<comment type="caution">
    <text evidence="10">The sequence shown here is derived from an EMBL/GenBank/DDBJ whole genome shotgun (WGS) entry which is preliminary data.</text>
</comment>
<dbReference type="Pfam" id="PF00703">
    <property type="entry name" value="Glyco_hydro_2"/>
    <property type="match status" value="1"/>
</dbReference>
<dbReference type="InterPro" id="IPR017853">
    <property type="entry name" value="GH"/>
</dbReference>
<evidence type="ECO:0000256" key="5">
    <source>
        <dbReference type="ARBA" id="ARBA00023295"/>
    </source>
</evidence>
<dbReference type="AlphaFoldDB" id="A0A6G4R055"/>
<keyword evidence="5" id="KW-0326">Glycosidase</keyword>
<dbReference type="InterPro" id="IPR036156">
    <property type="entry name" value="Beta-gal/glucu_dom_sf"/>
</dbReference>
<comment type="catalytic activity">
    <reaction evidence="1">
        <text>Hydrolysis of terminal non-reducing beta-D-galactose residues in beta-D-galactosides.</text>
        <dbReference type="EC" id="3.2.1.23"/>
    </reaction>
</comment>
<dbReference type="SUPFAM" id="SSF49303">
    <property type="entry name" value="beta-Galactosidase/glucuronidase domain"/>
    <property type="match status" value="2"/>
</dbReference>
<dbReference type="Pfam" id="PF16353">
    <property type="entry name" value="LacZ_4"/>
    <property type="match status" value="1"/>
</dbReference>
<dbReference type="InterPro" id="IPR006103">
    <property type="entry name" value="Glyco_hydro_2_cat"/>
</dbReference>
<dbReference type="Pfam" id="PF02836">
    <property type="entry name" value="Glyco_hydro_2_C"/>
    <property type="match status" value="1"/>
</dbReference>
<evidence type="ECO:0000259" key="6">
    <source>
        <dbReference type="Pfam" id="PF00703"/>
    </source>
</evidence>
<sequence length="1024" mass="110274">MATAAWLVCAGAALAQPPRTETLLLSGPGPEAPTNWSFVIDGGARAGEQAKIPVPSNWQLEGFGHYQYGYDRGPRAADTGVYRTEFVPPAGWKDSRVRIVFDGVMTDTRVSVNGASAGPLHQGGFNRFSYDITDLIKLGERNTLEVTVNEASAAKDTDIAERHGDYWVFGGIYRPVWLEAAPKQSIGQVSIDAKADGTLAADVTLGAPRTVTRVTGQVRTASGEAVGEAFSTAIPDGGAGKIRLTGLVASPALWSAETPNLYRLDVTLYEGDKAVHAVTKRFGFRTFEIREGDGLYLNGQRILLKGVNRHSFRPDTGRAISREAAYEDARTIRALNMNAVRLSHYAAEEAFLEAADELGLYVIDELSGWQHAHDTEVGRKLVRELVERDVNHPSIILWTNGNEGGWNRALDVDFALYDPQNRPVLHPWELFGGVDTKHYPRYPDLLRRLSGKALVMPTEFLHGLYDGGGGSGLDDYWRAIKGSPKGAGGFLWNLADEGVVRRDQGGRIDTYAAYGPDGLVGPRHEKEPSYFTVKEVWSPIQIDPPSLDGEFDGRLTVRNDYDFTDAARVKFSWSWVKLAGPDGRARDQVLDQGVVEGVSIAPHGQGALQLPTSRAAREADVLRVRATLGEQDLWTWSWPTARVVAPTTGKALCAKPRIERLPQEVSLSCGSARATFDARTGLLKALVSPDGASLVGDGPRLVVARPKASGAQPRWAAVKDLGDGRYRPARPGEANLIEVDLGRQEADGWAAFKLEVSADEKIWKTVYDGARVFPRDGLTFSFPAQSVAAVRISNLAGVRDKPKVASVRIAYEAERFAAPDAAQVAVSTGEERDPNSKLPQAVFDAPGAGGLERARWTLRSDGVLALDYAYALTGDFLYHGVGLASPLQDVSKVTARLRGPSPVWKNRQRGTGVGVYPIAAGEDASLPTPQRAGYFADPRWVSLSAAGAGLTIYSEGAPYLQLGARLGDFPTTSVDFPATDLGFMQAIPAMGAKGQAADLTGPAGAPAKAAGQFAGRLVFVGGRR</sequence>
<proteinExistence type="inferred from homology"/>
<dbReference type="Gene3D" id="2.60.40.10">
    <property type="entry name" value="Immunoglobulins"/>
    <property type="match status" value="2"/>
</dbReference>
<dbReference type="EC" id="3.2.1.23" evidence="3"/>
<dbReference type="PRINTS" id="PR00132">
    <property type="entry name" value="GLHYDRLASE2"/>
</dbReference>
<evidence type="ECO:0000259" key="8">
    <source>
        <dbReference type="Pfam" id="PF02837"/>
    </source>
</evidence>
<evidence type="ECO:0000313" key="10">
    <source>
        <dbReference type="EMBL" id="NGM50875.1"/>
    </source>
</evidence>
<evidence type="ECO:0000259" key="9">
    <source>
        <dbReference type="Pfam" id="PF16353"/>
    </source>
</evidence>
<dbReference type="InterPro" id="IPR006104">
    <property type="entry name" value="Glyco_hydro_2_N"/>
</dbReference>
<comment type="similarity">
    <text evidence="2">Belongs to the glycosyl hydrolase 2 family.</text>
</comment>
<organism evidence="10">
    <name type="scientific">Caulobacter sp. 602-2</name>
    <dbReference type="NCBI Taxonomy" id="2710887"/>
    <lineage>
        <taxon>Bacteria</taxon>
        <taxon>Pseudomonadati</taxon>
        <taxon>Pseudomonadota</taxon>
        <taxon>Alphaproteobacteria</taxon>
        <taxon>Caulobacterales</taxon>
        <taxon>Caulobacteraceae</taxon>
        <taxon>Caulobacter</taxon>
    </lineage>
</organism>
<dbReference type="SUPFAM" id="SSF51445">
    <property type="entry name" value="(Trans)glycosidases"/>
    <property type="match status" value="1"/>
</dbReference>
<accession>A0A6G4R055</accession>
<dbReference type="Pfam" id="PF02837">
    <property type="entry name" value="Glyco_hydro_2_N"/>
    <property type="match status" value="1"/>
</dbReference>
<dbReference type="InterPro" id="IPR006102">
    <property type="entry name" value="Ig-like_GH2"/>
</dbReference>
<keyword evidence="4" id="KW-0378">Hydrolase</keyword>
<evidence type="ECO:0000256" key="3">
    <source>
        <dbReference type="ARBA" id="ARBA00012756"/>
    </source>
</evidence>
<dbReference type="InterPro" id="IPR008979">
    <property type="entry name" value="Galactose-bd-like_sf"/>
</dbReference>
<feature type="domain" description="Glycoside hydrolase family 2 immunoglobulin-like beta-sandwich" evidence="6">
    <location>
        <begin position="193"/>
        <end position="285"/>
    </location>
</feature>
<evidence type="ECO:0000256" key="2">
    <source>
        <dbReference type="ARBA" id="ARBA00007401"/>
    </source>
</evidence>
<evidence type="ECO:0000256" key="4">
    <source>
        <dbReference type="ARBA" id="ARBA00022801"/>
    </source>
</evidence>
<dbReference type="InterPro" id="IPR032312">
    <property type="entry name" value="LacZ_4"/>
</dbReference>
<evidence type="ECO:0000256" key="1">
    <source>
        <dbReference type="ARBA" id="ARBA00001412"/>
    </source>
</evidence>
<evidence type="ECO:0000259" key="7">
    <source>
        <dbReference type="Pfam" id="PF02836"/>
    </source>
</evidence>
<feature type="domain" description="Glycoside hydrolase family 2 catalytic" evidence="7">
    <location>
        <begin position="289"/>
        <end position="408"/>
    </location>
</feature>
<dbReference type="Gene3D" id="2.60.120.260">
    <property type="entry name" value="Galactose-binding domain-like"/>
    <property type="match status" value="1"/>
</dbReference>
<dbReference type="Gene3D" id="3.20.20.80">
    <property type="entry name" value="Glycosidases"/>
    <property type="match status" value="1"/>
</dbReference>
<dbReference type="GO" id="GO:0004565">
    <property type="term" value="F:beta-galactosidase activity"/>
    <property type="evidence" value="ECO:0007669"/>
    <property type="project" value="UniProtKB-EC"/>
</dbReference>
<feature type="domain" description="Glycosyl hydrolases family 2 sugar binding" evidence="8">
    <location>
        <begin position="48"/>
        <end position="182"/>
    </location>
</feature>
<dbReference type="GO" id="GO:0009341">
    <property type="term" value="C:beta-galactosidase complex"/>
    <property type="evidence" value="ECO:0007669"/>
    <property type="project" value="TreeGrafter"/>
</dbReference>
<dbReference type="RefSeq" id="WP_165259789.1">
    <property type="nucleotide sequence ID" value="NZ_JAAKGT010000006.1"/>
</dbReference>
<dbReference type="GO" id="GO:0005990">
    <property type="term" value="P:lactose catabolic process"/>
    <property type="evidence" value="ECO:0007669"/>
    <property type="project" value="TreeGrafter"/>
</dbReference>
<dbReference type="EMBL" id="JAAKGT010000006">
    <property type="protein sequence ID" value="NGM50875.1"/>
    <property type="molecule type" value="Genomic_DNA"/>
</dbReference>
<protein>
    <recommendedName>
        <fullName evidence="3">beta-galactosidase</fullName>
        <ecNumber evidence="3">3.2.1.23</ecNumber>
    </recommendedName>
</protein>
<dbReference type="SUPFAM" id="SSF49785">
    <property type="entry name" value="Galactose-binding domain-like"/>
    <property type="match status" value="1"/>
</dbReference>
<dbReference type="InterPro" id="IPR013783">
    <property type="entry name" value="Ig-like_fold"/>
</dbReference>
<dbReference type="PANTHER" id="PTHR46323:SF2">
    <property type="entry name" value="BETA-GALACTOSIDASE"/>
    <property type="match status" value="1"/>
</dbReference>
<dbReference type="InterPro" id="IPR050347">
    <property type="entry name" value="Bact_Beta-galactosidase"/>
</dbReference>
<gene>
    <name evidence="10" type="ORF">G5B46_14775</name>
</gene>
<feature type="domain" description="Beta-galactosidase" evidence="9">
    <location>
        <begin position="555"/>
        <end position="634"/>
    </location>
</feature>
<name>A0A6G4R055_9CAUL</name>
<dbReference type="InterPro" id="IPR006101">
    <property type="entry name" value="Glyco_hydro_2"/>
</dbReference>
<reference evidence="10" key="1">
    <citation type="submission" date="2020-02" db="EMBL/GenBank/DDBJ databases">
        <authorList>
            <person name="Gao J."/>
            <person name="Sun J."/>
        </authorList>
    </citation>
    <scope>NUCLEOTIDE SEQUENCE</scope>
    <source>
        <strain evidence="10">602-2</strain>
    </source>
</reference>
<dbReference type="PANTHER" id="PTHR46323">
    <property type="entry name" value="BETA-GALACTOSIDASE"/>
    <property type="match status" value="1"/>
</dbReference>